<dbReference type="STRING" id="1088869.GMO_25160"/>
<keyword evidence="4" id="KW-0732">Signal</keyword>
<feature type="domain" description="Cytochrome c" evidence="8">
    <location>
        <begin position="1"/>
        <end position="150"/>
    </location>
</feature>
<dbReference type="InterPro" id="IPR009056">
    <property type="entry name" value="Cyt_c-like_dom"/>
</dbReference>
<dbReference type="RefSeq" id="WP_008852658.1">
    <property type="nucleotide sequence ID" value="NZ_AGQV01000010.1"/>
</dbReference>
<dbReference type="PANTHER" id="PTHR30600">
    <property type="entry name" value="CYTOCHROME C PEROXIDASE-RELATED"/>
    <property type="match status" value="1"/>
</dbReference>
<evidence type="ECO:0000256" key="3">
    <source>
        <dbReference type="ARBA" id="ARBA00022723"/>
    </source>
</evidence>
<gene>
    <name evidence="9" type="ORF">GMO_25160</name>
</gene>
<comment type="subcellular location">
    <subcellularLocation>
        <location evidence="1">Cell envelope</location>
    </subcellularLocation>
</comment>
<dbReference type="PROSITE" id="PS51007">
    <property type="entry name" value="CYTC"/>
    <property type="match status" value="2"/>
</dbReference>
<evidence type="ECO:0000256" key="4">
    <source>
        <dbReference type="ARBA" id="ARBA00022729"/>
    </source>
</evidence>
<protein>
    <submittedName>
        <fullName evidence="9">Putative di-heme cytochrome c peroxidase</fullName>
    </submittedName>
</protein>
<dbReference type="PATRIC" id="fig|1088869.3.peg.2507"/>
<keyword evidence="2 7" id="KW-0349">Heme</keyword>
<dbReference type="OrthoDB" id="9805202at2"/>
<keyword evidence="5" id="KW-0560">Oxidoreductase</keyword>
<proteinExistence type="predicted"/>
<evidence type="ECO:0000256" key="5">
    <source>
        <dbReference type="ARBA" id="ARBA00023002"/>
    </source>
</evidence>
<dbReference type="InterPro" id="IPR051395">
    <property type="entry name" value="Cytochrome_c_Peroxidase/MauG"/>
</dbReference>
<dbReference type="Proteomes" id="UP000004949">
    <property type="component" value="Unassembled WGS sequence"/>
</dbReference>
<evidence type="ECO:0000313" key="10">
    <source>
        <dbReference type="Proteomes" id="UP000004949"/>
    </source>
</evidence>
<dbReference type="AlphaFoldDB" id="G6XL93"/>
<evidence type="ECO:0000259" key="8">
    <source>
        <dbReference type="PROSITE" id="PS51007"/>
    </source>
</evidence>
<dbReference type="GO" id="GO:0030313">
    <property type="term" value="C:cell envelope"/>
    <property type="evidence" value="ECO:0007669"/>
    <property type="project" value="UniProtKB-SubCell"/>
</dbReference>
<keyword evidence="9" id="KW-0575">Peroxidase</keyword>
<evidence type="ECO:0000256" key="6">
    <source>
        <dbReference type="ARBA" id="ARBA00023004"/>
    </source>
</evidence>
<dbReference type="GO" id="GO:0046872">
    <property type="term" value="F:metal ion binding"/>
    <property type="evidence" value="ECO:0007669"/>
    <property type="project" value="UniProtKB-KW"/>
</dbReference>
<dbReference type="GO" id="GO:0020037">
    <property type="term" value="F:heme binding"/>
    <property type="evidence" value="ECO:0007669"/>
    <property type="project" value="InterPro"/>
</dbReference>
<dbReference type="Gene3D" id="1.10.760.10">
    <property type="entry name" value="Cytochrome c-like domain"/>
    <property type="match status" value="2"/>
</dbReference>
<keyword evidence="6 7" id="KW-0408">Iron</keyword>
<dbReference type="Pfam" id="PF03150">
    <property type="entry name" value="CCP_MauG"/>
    <property type="match status" value="1"/>
</dbReference>
<dbReference type="PANTHER" id="PTHR30600:SF10">
    <property type="entry name" value="BLL6722 PROTEIN"/>
    <property type="match status" value="1"/>
</dbReference>
<sequence length="382" mass="41914">MARIGRQIFYDQQLSGSGRLSCASCHDPAHHYGPSGKTSVFVAGGTGLNRPGRRAIPSLAYLDTIPNFSIGPDNPESEGAPVPVLPASGPNIPVRKTARGSATATMVPQGGLFWDGRADTLQQQAAGPLFDPSEMAADPKIVIHRFRSAPYTALLLALSGPAARQSDQLLLSEALFAVARYQIEEQAFHPYSSRFDDWLEGRAHFTPAEQRGYLLFNDPAKGNCAACHPDRPLPGNFPPLLTDHQYEALGVPRNINLMGPAGNGRFDLGLCKATPGSQQNAAAYCGMFVTPTLRNAADRKVFFHNGVFHDLHQVMDFYVLRDIEPEQFYNQDAQDLPKLYEKNIDRMDAPLDRTKKDTPALTKSEREDIISFLKTLVDQPAR</sequence>
<keyword evidence="3 7" id="KW-0479">Metal-binding</keyword>
<evidence type="ECO:0000256" key="7">
    <source>
        <dbReference type="PROSITE-ProRule" id="PRU00433"/>
    </source>
</evidence>
<name>G6XL93_9PROT</name>
<comment type="caution">
    <text evidence="9">The sequence shown here is derived from an EMBL/GenBank/DDBJ whole genome shotgun (WGS) entry which is preliminary data.</text>
</comment>
<evidence type="ECO:0000313" key="9">
    <source>
        <dbReference type="EMBL" id="EHH67521.1"/>
    </source>
</evidence>
<dbReference type="EMBL" id="AGQV01000010">
    <property type="protein sequence ID" value="EHH67521.1"/>
    <property type="molecule type" value="Genomic_DNA"/>
</dbReference>
<evidence type="ECO:0000256" key="1">
    <source>
        <dbReference type="ARBA" id="ARBA00004196"/>
    </source>
</evidence>
<keyword evidence="10" id="KW-1185">Reference proteome</keyword>
<evidence type="ECO:0000256" key="2">
    <source>
        <dbReference type="ARBA" id="ARBA00022617"/>
    </source>
</evidence>
<reference evidence="9 10" key="1">
    <citation type="submission" date="2011-10" db="EMBL/GenBank/DDBJ databases">
        <title>Genome sequence of Gluconobacter morbifer G707, isolated from Drosophila gut.</title>
        <authorList>
            <person name="Lee W.-J."/>
            <person name="Kim E.-K."/>
        </authorList>
    </citation>
    <scope>NUCLEOTIDE SEQUENCE [LARGE SCALE GENOMIC DNA]</scope>
    <source>
        <strain evidence="9 10">G707</strain>
    </source>
</reference>
<dbReference type="GO" id="GO:0004130">
    <property type="term" value="F:cytochrome-c peroxidase activity"/>
    <property type="evidence" value="ECO:0007669"/>
    <property type="project" value="TreeGrafter"/>
</dbReference>
<dbReference type="SUPFAM" id="SSF46626">
    <property type="entry name" value="Cytochrome c"/>
    <property type="match status" value="2"/>
</dbReference>
<organism evidence="9 10">
    <name type="scientific">Gluconobacter morbifer G707</name>
    <dbReference type="NCBI Taxonomy" id="1088869"/>
    <lineage>
        <taxon>Bacteria</taxon>
        <taxon>Pseudomonadati</taxon>
        <taxon>Pseudomonadota</taxon>
        <taxon>Alphaproteobacteria</taxon>
        <taxon>Acetobacterales</taxon>
        <taxon>Acetobacteraceae</taxon>
        <taxon>Gluconobacter</taxon>
    </lineage>
</organism>
<accession>G6XL93</accession>
<dbReference type="eggNOG" id="COG1858">
    <property type="taxonomic scope" value="Bacteria"/>
</dbReference>
<dbReference type="InterPro" id="IPR004852">
    <property type="entry name" value="Di-haem_cyt_c_peroxidsae"/>
</dbReference>
<dbReference type="GO" id="GO:0009055">
    <property type="term" value="F:electron transfer activity"/>
    <property type="evidence" value="ECO:0007669"/>
    <property type="project" value="InterPro"/>
</dbReference>
<feature type="domain" description="Cytochrome c" evidence="8">
    <location>
        <begin position="207"/>
        <end position="377"/>
    </location>
</feature>
<dbReference type="InterPro" id="IPR036909">
    <property type="entry name" value="Cyt_c-like_dom_sf"/>
</dbReference>